<dbReference type="Pfam" id="PF01494">
    <property type="entry name" value="FAD_binding_3"/>
    <property type="match status" value="1"/>
</dbReference>
<reference evidence="3" key="1">
    <citation type="submission" date="2023-03" db="EMBL/GenBank/DDBJ databases">
        <title>Draft genome sequence of a Mycolicibacterium mageritense strain H4_3_1 isolated from a hybrid biological-inorganic system reactor.</title>
        <authorList>
            <person name="Feng X."/>
            <person name="Kazama D."/>
            <person name="Sato K."/>
            <person name="Kobayashi H."/>
        </authorList>
    </citation>
    <scope>NUCLEOTIDE SEQUENCE</scope>
    <source>
        <strain evidence="3">H4_3_1</strain>
    </source>
</reference>
<sequence length="470" mass="51406">MQKLGDHALVLGGSMAGLLAARVLTDFYDTVTVVERDVLPEDPVNRRGVPQGRHVHALLARGALTVREFFPGILDEVVAAGAPVWDDGEMSRFHISYGGHLMRRSGKAAGTAADHREMALYQPSRPLLECHVRRRLQAIGNVTILDGHDVAELTATADRNRVTGARVVGRDGAGERQLAADLVVDARGRGANTPVCLERLGYGRPTEDHVVMRTTYVSQQLRIPPDTLEEMLVIISAVPGRPTGMFLFGYENDVWIFTTYGMVGHEPPRDLPGMLSFVEEFAPPHLLDAVRAGEPLAPVVQHRLPSSQWRRYDKMRRFPAGLLVCGDAMCSFNPIYGQGMSVAAMDAVALRDALTGGTANLSRRYFQAAAKSIGVAWALAAGSDLAFPEVEGHRTPTMRMTNRFVDRVLTACETDAEVHAQFFKVTGLVDGPARLFHPAILYRVARANLRRRQRGSRPRHTELAGAPGTS</sequence>
<accession>A0AAI8TRA0</accession>
<dbReference type="Gene3D" id="3.50.50.60">
    <property type="entry name" value="FAD/NAD(P)-binding domain"/>
    <property type="match status" value="1"/>
</dbReference>
<evidence type="ECO:0000313" key="4">
    <source>
        <dbReference type="Proteomes" id="UP001241092"/>
    </source>
</evidence>
<name>A0AAI8TRA0_MYCME</name>
<dbReference type="InterPro" id="IPR036188">
    <property type="entry name" value="FAD/NAD-bd_sf"/>
</dbReference>
<dbReference type="GO" id="GO:0071949">
    <property type="term" value="F:FAD binding"/>
    <property type="evidence" value="ECO:0007669"/>
    <property type="project" value="InterPro"/>
</dbReference>
<feature type="region of interest" description="Disordered" evidence="1">
    <location>
        <begin position="451"/>
        <end position="470"/>
    </location>
</feature>
<dbReference type="RefSeq" id="WP_286213682.1">
    <property type="nucleotide sequence ID" value="NZ_AP027452.1"/>
</dbReference>
<gene>
    <name evidence="3" type="ORF">hbim_00997</name>
</gene>
<dbReference type="PANTHER" id="PTHR43422:SF3">
    <property type="entry name" value="THIAMINE THIAZOLE SYNTHASE"/>
    <property type="match status" value="1"/>
</dbReference>
<organism evidence="3 4">
    <name type="scientific">Mycolicibacterium mageritense</name>
    <name type="common">Mycobacterium mageritense</name>
    <dbReference type="NCBI Taxonomy" id="53462"/>
    <lineage>
        <taxon>Bacteria</taxon>
        <taxon>Bacillati</taxon>
        <taxon>Actinomycetota</taxon>
        <taxon>Actinomycetes</taxon>
        <taxon>Mycobacteriales</taxon>
        <taxon>Mycobacteriaceae</taxon>
        <taxon>Mycolicibacterium</taxon>
    </lineage>
</organism>
<feature type="domain" description="FAD-binding" evidence="2">
    <location>
        <begin position="9"/>
        <end position="354"/>
    </location>
</feature>
<dbReference type="InterPro" id="IPR002938">
    <property type="entry name" value="FAD-bd"/>
</dbReference>
<proteinExistence type="predicted"/>
<dbReference type="EMBL" id="AP027452">
    <property type="protein sequence ID" value="BDY27080.1"/>
    <property type="molecule type" value="Genomic_DNA"/>
</dbReference>
<dbReference type="SUPFAM" id="SSF51905">
    <property type="entry name" value="FAD/NAD(P)-binding domain"/>
    <property type="match status" value="1"/>
</dbReference>
<evidence type="ECO:0000259" key="2">
    <source>
        <dbReference type="Pfam" id="PF01494"/>
    </source>
</evidence>
<protein>
    <recommendedName>
        <fullName evidence="2">FAD-binding domain-containing protein</fullName>
    </recommendedName>
</protein>
<dbReference type="AlphaFoldDB" id="A0AAI8TRA0"/>
<evidence type="ECO:0000313" key="3">
    <source>
        <dbReference type="EMBL" id="BDY27080.1"/>
    </source>
</evidence>
<dbReference type="Proteomes" id="UP001241092">
    <property type="component" value="Chromosome"/>
</dbReference>
<dbReference type="PANTHER" id="PTHR43422">
    <property type="entry name" value="THIAMINE THIAZOLE SYNTHASE"/>
    <property type="match status" value="1"/>
</dbReference>
<evidence type="ECO:0000256" key="1">
    <source>
        <dbReference type="SAM" id="MobiDB-lite"/>
    </source>
</evidence>